<dbReference type="SUPFAM" id="SSF55073">
    <property type="entry name" value="Nucleotide cyclase"/>
    <property type="match status" value="1"/>
</dbReference>
<dbReference type="NCBIfam" id="TIGR00229">
    <property type="entry name" value="sensory_box"/>
    <property type="match status" value="2"/>
</dbReference>
<dbReference type="InterPro" id="IPR000014">
    <property type="entry name" value="PAS"/>
</dbReference>
<comment type="caution">
    <text evidence="5">The sequence shown here is derived from an EMBL/GenBank/DDBJ whole genome shotgun (WGS) entry which is preliminary data.</text>
</comment>
<evidence type="ECO:0000259" key="1">
    <source>
        <dbReference type="PROSITE" id="PS50112"/>
    </source>
</evidence>
<dbReference type="PROSITE" id="PS50887">
    <property type="entry name" value="GGDEF"/>
    <property type="match status" value="1"/>
</dbReference>
<dbReference type="PROSITE" id="PS50112">
    <property type="entry name" value="PAS"/>
    <property type="match status" value="2"/>
</dbReference>
<protein>
    <submittedName>
        <fullName evidence="5">EAL domain-containing protein</fullName>
    </submittedName>
</protein>
<dbReference type="InterPro" id="IPR052155">
    <property type="entry name" value="Biofilm_reg_signaling"/>
</dbReference>
<dbReference type="AlphaFoldDB" id="A0A963YNA5"/>
<reference evidence="5" key="2">
    <citation type="submission" date="2021-01" db="EMBL/GenBank/DDBJ databases">
        <authorList>
            <person name="Mieszkin S."/>
            <person name="Pouder E."/>
            <person name="Alain K."/>
        </authorList>
    </citation>
    <scope>NUCLEOTIDE SEQUENCE</scope>
    <source>
        <strain evidence="5">HW T2.11</strain>
    </source>
</reference>
<dbReference type="InterPro" id="IPR035965">
    <property type="entry name" value="PAS-like_dom_sf"/>
</dbReference>
<dbReference type="InterPro" id="IPR035919">
    <property type="entry name" value="EAL_sf"/>
</dbReference>
<dbReference type="Pfam" id="PF00563">
    <property type="entry name" value="EAL"/>
    <property type="match status" value="1"/>
</dbReference>
<dbReference type="Gene3D" id="3.20.20.450">
    <property type="entry name" value="EAL domain"/>
    <property type="match status" value="1"/>
</dbReference>
<feature type="domain" description="PAS" evidence="1">
    <location>
        <begin position="2"/>
        <end position="77"/>
    </location>
</feature>
<keyword evidence="6" id="KW-1185">Reference proteome</keyword>
<evidence type="ECO:0000259" key="2">
    <source>
        <dbReference type="PROSITE" id="PS50113"/>
    </source>
</evidence>
<dbReference type="Gene3D" id="2.10.70.100">
    <property type="match status" value="1"/>
</dbReference>
<feature type="domain" description="GGDEF" evidence="4">
    <location>
        <begin position="292"/>
        <end position="425"/>
    </location>
</feature>
<feature type="domain" description="EAL" evidence="3">
    <location>
        <begin position="434"/>
        <end position="684"/>
    </location>
</feature>
<organism evidence="5 6">
    <name type="scientific">Acidisoma silvae</name>
    <dbReference type="NCBI Taxonomy" id="2802396"/>
    <lineage>
        <taxon>Bacteria</taxon>
        <taxon>Pseudomonadati</taxon>
        <taxon>Pseudomonadota</taxon>
        <taxon>Alphaproteobacteria</taxon>
        <taxon>Acetobacterales</taxon>
        <taxon>Acidocellaceae</taxon>
        <taxon>Acidisoma</taxon>
    </lineage>
</organism>
<dbReference type="InterPro" id="IPR001610">
    <property type="entry name" value="PAC"/>
</dbReference>
<feature type="domain" description="PAS" evidence="1">
    <location>
        <begin position="133"/>
        <end position="204"/>
    </location>
</feature>
<dbReference type="SMART" id="SM00091">
    <property type="entry name" value="PAS"/>
    <property type="match status" value="2"/>
</dbReference>
<dbReference type="RefSeq" id="WP_227319628.1">
    <property type="nucleotide sequence ID" value="NZ_JAESVB010000001.1"/>
</dbReference>
<dbReference type="SUPFAM" id="SSF55785">
    <property type="entry name" value="PYP-like sensor domain (PAS domain)"/>
    <property type="match status" value="2"/>
</dbReference>
<accession>A0A963YNA5</accession>
<dbReference type="SMART" id="SM00052">
    <property type="entry name" value="EAL"/>
    <property type="match status" value="1"/>
</dbReference>
<dbReference type="SUPFAM" id="SSF141868">
    <property type="entry name" value="EAL domain-like"/>
    <property type="match status" value="1"/>
</dbReference>
<dbReference type="Pfam" id="PF00990">
    <property type="entry name" value="GGDEF"/>
    <property type="match status" value="1"/>
</dbReference>
<dbReference type="NCBIfam" id="TIGR00254">
    <property type="entry name" value="GGDEF"/>
    <property type="match status" value="1"/>
</dbReference>
<evidence type="ECO:0000313" key="5">
    <source>
        <dbReference type="EMBL" id="MCB8873970.1"/>
    </source>
</evidence>
<dbReference type="Pfam" id="PF13426">
    <property type="entry name" value="PAS_9"/>
    <property type="match status" value="1"/>
</dbReference>
<reference evidence="5" key="1">
    <citation type="journal article" date="2021" name="Microorganisms">
        <title>Acidisoma silvae sp. nov. and Acidisomacellulosilytica sp. nov., Two Acidophilic Bacteria Isolated from Decaying Wood, Hydrolyzing Cellulose and Producing Poly-3-hydroxybutyrate.</title>
        <authorList>
            <person name="Mieszkin S."/>
            <person name="Pouder E."/>
            <person name="Uroz S."/>
            <person name="Simon-Colin C."/>
            <person name="Alain K."/>
        </authorList>
    </citation>
    <scope>NUCLEOTIDE SEQUENCE</scope>
    <source>
        <strain evidence="5">HW T2.11</strain>
    </source>
</reference>
<dbReference type="CDD" id="cd01949">
    <property type="entry name" value="GGDEF"/>
    <property type="match status" value="1"/>
</dbReference>
<evidence type="ECO:0000313" key="6">
    <source>
        <dbReference type="Proteomes" id="UP000708298"/>
    </source>
</evidence>
<dbReference type="EMBL" id="JAESVB010000001">
    <property type="protein sequence ID" value="MCB8873970.1"/>
    <property type="molecule type" value="Genomic_DNA"/>
</dbReference>
<dbReference type="Gene3D" id="3.30.70.270">
    <property type="match status" value="1"/>
</dbReference>
<dbReference type="Pfam" id="PF08447">
    <property type="entry name" value="PAS_3"/>
    <property type="match status" value="1"/>
</dbReference>
<dbReference type="InterPro" id="IPR001633">
    <property type="entry name" value="EAL_dom"/>
</dbReference>
<gene>
    <name evidence="5" type="ORF">ASILVAE211_02155</name>
</gene>
<proteinExistence type="predicted"/>
<dbReference type="PANTHER" id="PTHR44757:SF2">
    <property type="entry name" value="BIOFILM ARCHITECTURE MAINTENANCE PROTEIN MBAA"/>
    <property type="match status" value="1"/>
</dbReference>
<dbReference type="InterPro" id="IPR029787">
    <property type="entry name" value="Nucleotide_cyclase"/>
</dbReference>
<name>A0A963YNA5_9PROT</name>
<dbReference type="InterPro" id="IPR013655">
    <property type="entry name" value="PAS_fold_3"/>
</dbReference>
<dbReference type="Gene3D" id="3.30.450.20">
    <property type="entry name" value="PAS domain"/>
    <property type="match status" value="2"/>
</dbReference>
<evidence type="ECO:0000259" key="3">
    <source>
        <dbReference type="PROSITE" id="PS50883"/>
    </source>
</evidence>
<dbReference type="InterPro" id="IPR000700">
    <property type="entry name" value="PAS-assoc_C"/>
</dbReference>
<dbReference type="CDD" id="cd00130">
    <property type="entry name" value="PAS"/>
    <property type="match status" value="2"/>
</dbReference>
<dbReference type="InterPro" id="IPR000160">
    <property type="entry name" value="GGDEF_dom"/>
</dbReference>
<evidence type="ECO:0000259" key="4">
    <source>
        <dbReference type="PROSITE" id="PS50887"/>
    </source>
</evidence>
<dbReference type="FunFam" id="3.30.70.270:FF:000001">
    <property type="entry name" value="Diguanylate cyclase domain protein"/>
    <property type="match status" value="1"/>
</dbReference>
<dbReference type="CDD" id="cd01948">
    <property type="entry name" value="EAL"/>
    <property type="match status" value="1"/>
</dbReference>
<dbReference type="SMART" id="SM00086">
    <property type="entry name" value="PAC"/>
    <property type="match status" value="2"/>
</dbReference>
<sequence length="686" mass="76816">MSDDFFRAVVETAGEAILVTAAALDSPGPVIEYVNPHFARMSGYEPAELLGRSPRILQGPKTPRPMLDRLRAALTAGQPFEAEAVNYRKDGSEYIVSWLITPYRDDAGTIRHWISVQRDVTEQRRSEERLRQSEARFARAIAAAAMGTWDWDIATDHLHVSPGFEQLYGRPLGSHVDRPTIHKTIHPDDLATVMASSARVMRGEDDGRFVNEIRVMLPDGGTRWLRITGRAELDETGKPLRMAGVTQDVTERRSYEARVLYMARHDALTGLVNRNALQERLNDTLRRRGSAGSCAIQILDLDHFKEVNDTLGHPAGDQLLRLVAERLSRLVRERDIVSRHGGDEFVIVQTGLRRRDDAARLAERIIQEITEPYRIDGQTVYVGVSIGIAMGPGDGKDADYLLRCADLALYQAKQDGRLQYRFFEPAMQEKAQARRLLEVDLRQALAADEFELHYQPVVDIRTRHVTGFEALVRWRNETRGLVLPDAFIAHAEDTNIIEALGLWVLTRACTDARTWTEDRKVAVNLSSVQFTKGNLVQSLVHILQMTGLAPARLELEITERVLLQDTDDVLRVLHQIRQLGISIAMDDFGQGYSSLSYLVKFPFNKVKIDRSFVVAADEEGSGSAIIRAVAQLCDSLDITTTVEGVETQAQLDAMRRLGCREAQGYLFSPAVPLQDIPALIDAIQAV</sequence>
<dbReference type="PROSITE" id="PS50883">
    <property type="entry name" value="EAL"/>
    <property type="match status" value="1"/>
</dbReference>
<feature type="domain" description="PAC" evidence="2">
    <location>
        <begin position="78"/>
        <end position="132"/>
    </location>
</feature>
<dbReference type="SMART" id="SM00267">
    <property type="entry name" value="GGDEF"/>
    <property type="match status" value="1"/>
</dbReference>
<dbReference type="InterPro" id="IPR043128">
    <property type="entry name" value="Rev_trsase/Diguanyl_cyclase"/>
</dbReference>
<dbReference type="PROSITE" id="PS50113">
    <property type="entry name" value="PAC"/>
    <property type="match status" value="2"/>
</dbReference>
<feature type="domain" description="PAC" evidence="2">
    <location>
        <begin position="209"/>
        <end position="261"/>
    </location>
</feature>
<dbReference type="PANTHER" id="PTHR44757">
    <property type="entry name" value="DIGUANYLATE CYCLASE DGCP"/>
    <property type="match status" value="1"/>
</dbReference>
<dbReference type="Proteomes" id="UP000708298">
    <property type="component" value="Unassembled WGS sequence"/>
</dbReference>
<dbReference type="GO" id="GO:0003824">
    <property type="term" value="F:catalytic activity"/>
    <property type="evidence" value="ECO:0007669"/>
    <property type="project" value="UniProtKB-ARBA"/>
</dbReference>